<reference evidence="1" key="1">
    <citation type="journal article" date="2022" name="bioRxiv">
        <title>Sequencing and chromosome-scale assembly of the giantPleurodeles waltlgenome.</title>
        <authorList>
            <person name="Brown T."/>
            <person name="Elewa A."/>
            <person name="Iarovenko S."/>
            <person name="Subramanian E."/>
            <person name="Araus A.J."/>
            <person name="Petzold A."/>
            <person name="Susuki M."/>
            <person name="Suzuki K.-i.T."/>
            <person name="Hayashi T."/>
            <person name="Toyoda A."/>
            <person name="Oliveira C."/>
            <person name="Osipova E."/>
            <person name="Leigh N.D."/>
            <person name="Simon A."/>
            <person name="Yun M.H."/>
        </authorList>
    </citation>
    <scope>NUCLEOTIDE SEQUENCE</scope>
    <source>
        <strain evidence="1">20211129_DDA</strain>
        <tissue evidence="1">Liver</tissue>
    </source>
</reference>
<dbReference type="EMBL" id="JANPWB010000010">
    <property type="protein sequence ID" value="KAJ1138681.1"/>
    <property type="molecule type" value="Genomic_DNA"/>
</dbReference>
<name>A0AAV7QDN2_PLEWA</name>
<dbReference type="AlphaFoldDB" id="A0AAV7QDN2"/>
<protein>
    <submittedName>
        <fullName evidence="1">Uncharacterized protein</fullName>
    </submittedName>
</protein>
<organism evidence="1 2">
    <name type="scientific">Pleurodeles waltl</name>
    <name type="common">Iberian ribbed newt</name>
    <dbReference type="NCBI Taxonomy" id="8319"/>
    <lineage>
        <taxon>Eukaryota</taxon>
        <taxon>Metazoa</taxon>
        <taxon>Chordata</taxon>
        <taxon>Craniata</taxon>
        <taxon>Vertebrata</taxon>
        <taxon>Euteleostomi</taxon>
        <taxon>Amphibia</taxon>
        <taxon>Batrachia</taxon>
        <taxon>Caudata</taxon>
        <taxon>Salamandroidea</taxon>
        <taxon>Salamandridae</taxon>
        <taxon>Pleurodelinae</taxon>
        <taxon>Pleurodeles</taxon>
    </lineage>
</organism>
<accession>A0AAV7QDN2</accession>
<keyword evidence="2" id="KW-1185">Reference proteome</keyword>
<evidence type="ECO:0000313" key="2">
    <source>
        <dbReference type="Proteomes" id="UP001066276"/>
    </source>
</evidence>
<comment type="caution">
    <text evidence="1">The sequence shown here is derived from an EMBL/GenBank/DDBJ whole genome shotgun (WGS) entry which is preliminary data.</text>
</comment>
<sequence>MCRRSGLGALPVRNLRAADTGSGLGSMQHVAAGCVAAPSIPPKPSFWPGAYLSASGLRLRSRAEIASKWPQTNKKTRTAVGGAVLAQPQLDRAEWCKVWCTEHPKHP</sequence>
<dbReference type="PROSITE" id="PS51257">
    <property type="entry name" value="PROKAR_LIPOPROTEIN"/>
    <property type="match status" value="1"/>
</dbReference>
<dbReference type="Proteomes" id="UP001066276">
    <property type="component" value="Chromosome 6"/>
</dbReference>
<evidence type="ECO:0000313" key="1">
    <source>
        <dbReference type="EMBL" id="KAJ1138681.1"/>
    </source>
</evidence>
<gene>
    <name evidence="1" type="ORF">NDU88_005062</name>
</gene>
<proteinExistence type="predicted"/>